<gene>
    <name evidence="1" type="ORF">BFJ68_g16035</name>
</gene>
<evidence type="ECO:0000313" key="1">
    <source>
        <dbReference type="EMBL" id="RKK92054.1"/>
    </source>
</evidence>
<dbReference type="Proteomes" id="UP000285860">
    <property type="component" value="Unassembled WGS sequence"/>
</dbReference>
<accession>A0A420PHR1</accession>
<reference evidence="1 2" key="1">
    <citation type="journal article" date="2018" name="Sci. Rep.">
        <title>Characterisation of pathogen-specific regions and novel effector candidates in Fusarium oxysporum f. sp. cepae.</title>
        <authorList>
            <person name="Armitage A.D."/>
            <person name="Taylor A."/>
            <person name="Sobczyk M.K."/>
            <person name="Baxter L."/>
            <person name="Greenfield B.P."/>
            <person name="Bates H.J."/>
            <person name="Wilson F."/>
            <person name="Jackson A.C."/>
            <person name="Ott S."/>
            <person name="Harrison R.J."/>
            <person name="Clarkson J.P."/>
        </authorList>
    </citation>
    <scope>NUCLEOTIDE SEQUENCE [LARGE SCALE GENOMIC DNA]</scope>
    <source>
        <strain evidence="1 2">Fo_A28</strain>
    </source>
</reference>
<feature type="non-terminal residue" evidence="1">
    <location>
        <position position="1"/>
    </location>
</feature>
<name>A0A420PHR1_FUSOX</name>
<proteinExistence type="predicted"/>
<evidence type="ECO:0000313" key="2">
    <source>
        <dbReference type="Proteomes" id="UP000285860"/>
    </source>
</evidence>
<comment type="caution">
    <text evidence="1">The sequence shown here is derived from an EMBL/GenBank/DDBJ whole genome shotgun (WGS) entry which is preliminary data.</text>
</comment>
<sequence>TIPITGSADPDHKIVEFANRACLRPRVKVIWIQVLKSIAIVNKEHRSGDKVKDMPETADHTACWVPPLELPPQLFDGPTVIGSIVQDKVSNLVVRDQVVFFQHFHHRYRDVLASVG</sequence>
<organism evidence="1 2">
    <name type="scientific">Fusarium oxysporum</name>
    <name type="common">Fusarium vascular wilt</name>
    <dbReference type="NCBI Taxonomy" id="5507"/>
    <lineage>
        <taxon>Eukaryota</taxon>
        <taxon>Fungi</taxon>
        <taxon>Dikarya</taxon>
        <taxon>Ascomycota</taxon>
        <taxon>Pezizomycotina</taxon>
        <taxon>Sordariomycetes</taxon>
        <taxon>Hypocreomycetidae</taxon>
        <taxon>Hypocreales</taxon>
        <taxon>Nectriaceae</taxon>
        <taxon>Fusarium</taxon>
        <taxon>Fusarium oxysporum species complex</taxon>
    </lineage>
</organism>
<dbReference type="EMBL" id="MRCY01000206">
    <property type="protein sequence ID" value="RKK92054.1"/>
    <property type="molecule type" value="Genomic_DNA"/>
</dbReference>
<protein>
    <submittedName>
        <fullName evidence="1">Uncharacterized protein</fullName>
    </submittedName>
</protein>
<dbReference type="AlphaFoldDB" id="A0A420PHR1"/>